<dbReference type="SUPFAM" id="SSF55486">
    <property type="entry name" value="Metalloproteases ('zincins'), catalytic domain"/>
    <property type="match status" value="1"/>
</dbReference>
<evidence type="ECO:0000256" key="5">
    <source>
        <dbReference type="ARBA" id="ARBA00022759"/>
    </source>
</evidence>
<evidence type="ECO:0000256" key="1">
    <source>
        <dbReference type="ARBA" id="ARBA00001947"/>
    </source>
</evidence>
<proteinExistence type="inferred from homology"/>
<keyword evidence="3" id="KW-0540">Nuclease</keyword>
<keyword evidence="4" id="KW-0479">Metal-binding</keyword>
<name>A0A2G9SBL8_AQUCT</name>
<dbReference type="Gene3D" id="3.40.390.30">
    <property type="entry name" value="Metalloproteases ('zincins'), catalytic domain"/>
    <property type="match status" value="1"/>
</dbReference>
<evidence type="ECO:0000256" key="4">
    <source>
        <dbReference type="ARBA" id="ARBA00022723"/>
    </source>
</evidence>
<keyword evidence="7" id="KW-0862">Zinc</keyword>
<dbReference type="HAMAP" id="MF_00009">
    <property type="entry name" value="Endoribonucl_YbeY"/>
    <property type="match status" value="1"/>
</dbReference>
<evidence type="ECO:0000256" key="6">
    <source>
        <dbReference type="ARBA" id="ARBA00022801"/>
    </source>
</evidence>
<keyword evidence="5" id="KW-0255">Endonuclease</keyword>
<dbReference type="Pfam" id="PF02130">
    <property type="entry name" value="YbeY"/>
    <property type="match status" value="1"/>
</dbReference>
<organism evidence="8">
    <name type="scientific">Aquarana catesbeiana</name>
    <name type="common">American bullfrog</name>
    <name type="synonym">Rana catesbeiana</name>
    <dbReference type="NCBI Taxonomy" id="8400"/>
    <lineage>
        <taxon>Eukaryota</taxon>
        <taxon>Metazoa</taxon>
        <taxon>Chordata</taxon>
        <taxon>Craniata</taxon>
        <taxon>Vertebrata</taxon>
        <taxon>Euteleostomi</taxon>
        <taxon>Amphibia</taxon>
        <taxon>Batrachia</taxon>
        <taxon>Anura</taxon>
        <taxon>Neobatrachia</taxon>
        <taxon>Ranoidea</taxon>
        <taxon>Ranidae</taxon>
        <taxon>Aquarana</taxon>
    </lineage>
</organism>
<dbReference type="InterPro" id="IPR023091">
    <property type="entry name" value="MetalPrtase_cat_dom_sf_prd"/>
</dbReference>
<sequence length="168" mass="19656">MMSLLIRNLQRVVHFRRAPLRKNLEIARSCLSVRHFDVGVICVNDAKIRHLNKTYRKKDTATDVLSFPFHEDLHPEFLPKPSFQDEYNLGDIYLGVEFIYKQCQETQEAFNSILTVTAVHGLCHLLGYTHDRQEDWRQMFDKENEILCEINKATGSALKPLTTNHFDH</sequence>
<dbReference type="AlphaFoldDB" id="A0A2G9SBL8"/>
<dbReference type="GO" id="GO:0046872">
    <property type="term" value="F:metal ion binding"/>
    <property type="evidence" value="ECO:0007669"/>
    <property type="project" value="UniProtKB-KW"/>
</dbReference>
<dbReference type="PROSITE" id="PS01306">
    <property type="entry name" value="UPF0054"/>
    <property type="match status" value="1"/>
</dbReference>
<dbReference type="InterPro" id="IPR002036">
    <property type="entry name" value="YbeY"/>
</dbReference>
<reference evidence="8" key="1">
    <citation type="submission" date="2017-08" db="EMBL/GenBank/DDBJ databases">
        <title>Assembly of the North American Bullfrog Genome.</title>
        <authorList>
            <person name="Warren R.L."/>
            <person name="Vandervalk B.P."/>
            <person name="Kucuk E."/>
            <person name="Birol I."/>
            <person name="Helbing C."/>
            <person name="Pandoh P."/>
            <person name="Behsaz B."/>
            <person name="Mohamadi H."/>
            <person name="Chu J."/>
            <person name="Jackman S."/>
            <person name="Hammond S.A."/>
            <person name="Veldhoen N."/>
            <person name="Kirk H."/>
            <person name="Zhao Y."/>
            <person name="Coope R."/>
            <person name="Pleasance S."/>
            <person name="Moore R."/>
            <person name="Holt R."/>
        </authorList>
    </citation>
    <scope>NUCLEOTIDE SEQUENCE</scope>
    <source>
        <strain evidence="8">Bruno</strain>
        <tissue evidence="8">Liver</tissue>
    </source>
</reference>
<protein>
    <submittedName>
        <fullName evidence="8">Ribonuclease</fullName>
    </submittedName>
</protein>
<evidence type="ECO:0000256" key="7">
    <source>
        <dbReference type="ARBA" id="ARBA00022833"/>
    </source>
</evidence>
<comment type="similarity">
    <text evidence="2">Belongs to the endoribonuclease YbeY family.</text>
</comment>
<evidence type="ECO:0000256" key="3">
    <source>
        <dbReference type="ARBA" id="ARBA00022722"/>
    </source>
</evidence>
<evidence type="ECO:0000256" key="2">
    <source>
        <dbReference type="ARBA" id="ARBA00010875"/>
    </source>
</evidence>
<dbReference type="GO" id="GO:0006364">
    <property type="term" value="P:rRNA processing"/>
    <property type="evidence" value="ECO:0007669"/>
    <property type="project" value="InterPro"/>
</dbReference>
<accession>A0A2G9SBL8</accession>
<dbReference type="PANTHER" id="PTHR46986">
    <property type="entry name" value="ENDORIBONUCLEASE YBEY, CHLOROPLASTIC"/>
    <property type="match status" value="1"/>
</dbReference>
<dbReference type="PANTHER" id="PTHR46986:SF1">
    <property type="entry name" value="ENDORIBONUCLEASE YBEY, CHLOROPLASTIC"/>
    <property type="match status" value="1"/>
</dbReference>
<dbReference type="GO" id="GO:0004222">
    <property type="term" value="F:metalloendopeptidase activity"/>
    <property type="evidence" value="ECO:0007669"/>
    <property type="project" value="InterPro"/>
</dbReference>
<gene>
    <name evidence="8" type="ORF">AB205_0070770</name>
</gene>
<keyword evidence="6" id="KW-0378">Hydrolase</keyword>
<dbReference type="OrthoDB" id="27226at2759"/>
<dbReference type="EMBL" id="KV925204">
    <property type="protein sequence ID" value="PIO37522.1"/>
    <property type="molecule type" value="Genomic_DNA"/>
</dbReference>
<dbReference type="InterPro" id="IPR020549">
    <property type="entry name" value="YbeY_CS"/>
</dbReference>
<dbReference type="NCBIfam" id="TIGR00043">
    <property type="entry name" value="rRNA maturation RNase YbeY"/>
    <property type="match status" value="1"/>
</dbReference>
<comment type="cofactor">
    <cofactor evidence="1">
        <name>Zn(2+)</name>
        <dbReference type="ChEBI" id="CHEBI:29105"/>
    </cofactor>
</comment>
<dbReference type="GO" id="GO:0004519">
    <property type="term" value="F:endonuclease activity"/>
    <property type="evidence" value="ECO:0007669"/>
    <property type="project" value="UniProtKB-KW"/>
</dbReference>
<evidence type="ECO:0000313" key="8">
    <source>
        <dbReference type="EMBL" id="PIO37522.1"/>
    </source>
</evidence>